<proteinExistence type="predicted"/>
<dbReference type="EMBL" id="JARBHB010000011">
    <property type="protein sequence ID" value="KAJ8873108.1"/>
    <property type="molecule type" value="Genomic_DNA"/>
</dbReference>
<dbReference type="PANTHER" id="PTHR46599:SF3">
    <property type="entry name" value="PIGGYBAC TRANSPOSABLE ELEMENT-DERIVED PROTEIN 4"/>
    <property type="match status" value="1"/>
</dbReference>
<dbReference type="PANTHER" id="PTHR46599">
    <property type="entry name" value="PIGGYBAC TRANSPOSABLE ELEMENT-DERIVED PROTEIN 4"/>
    <property type="match status" value="1"/>
</dbReference>
<protein>
    <recommendedName>
        <fullName evidence="1">PiggyBac transposable element-derived protein domain-containing protein</fullName>
    </recommendedName>
</protein>
<dbReference type="Proteomes" id="UP001159363">
    <property type="component" value="Chromosome 10"/>
</dbReference>
<accession>A0ABQ9GM54</accession>
<feature type="domain" description="PiggyBac transposable element-derived protein" evidence="1">
    <location>
        <begin position="34"/>
        <end position="197"/>
    </location>
</feature>
<evidence type="ECO:0000313" key="3">
    <source>
        <dbReference type="Proteomes" id="UP001159363"/>
    </source>
</evidence>
<keyword evidence="3" id="KW-1185">Reference proteome</keyword>
<evidence type="ECO:0000313" key="2">
    <source>
        <dbReference type="EMBL" id="KAJ8873108.1"/>
    </source>
</evidence>
<reference evidence="2 3" key="1">
    <citation type="submission" date="2023-02" db="EMBL/GenBank/DDBJ databases">
        <title>LHISI_Scaffold_Assembly.</title>
        <authorList>
            <person name="Stuart O.P."/>
            <person name="Cleave R."/>
            <person name="Magrath M.J.L."/>
            <person name="Mikheyev A.S."/>
        </authorList>
    </citation>
    <scope>NUCLEOTIDE SEQUENCE [LARGE SCALE GENOMIC DNA]</scope>
    <source>
        <strain evidence="2">Daus_M_001</strain>
        <tissue evidence="2">Leg muscle</tissue>
    </source>
</reference>
<dbReference type="InterPro" id="IPR029526">
    <property type="entry name" value="PGBD"/>
</dbReference>
<gene>
    <name evidence="2" type="ORF">PR048_026725</name>
</gene>
<evidence type="ECO:0000259" key="1">
    <source>
        <dbReference type="Pfam" id="PF13843"/>
    </source>
</evidence>
<comment type="caution">
    <text evidence="2">The sequence shown here is derived from an EMBL/GenBank/DDBJ whole genome shotgun (WGS) entry which is preliminary data.</text>
</comment>
<organism evidence="2 3">
    <name type="scientific">Dryococelus australis</name>
    <dbReference type="NCBI Taxonomy" id="614101"/>
    <lineage>
        <taxon>Eukaryota</taxon>
        <taxon>Metazoa</taxon>
        <taxon>Ecdysozoa</taxon>
        <taxon>Arthropoda</taxon>
        <taxon>Hexapoda</taxon>
        <taxon>Insecta</taxon>
        <taxon>Pterygota</taxon>
        <taxon>Neoptera</taxon>
        <taxon>Polyneoptera</taxon>
        <taxon>Phasmatodea</taxon>
        <taxon>Verophasmatodea</taxon>
        <taxon>Anareolatae</taxon>
        <taxon>Phasmatidae</taxon>
        <taxon>Eurycanthinae</taxon>
        <taxon>Dryococelus</taxon>
    </lineage>
</organism>
<name>A0ABQ9GM54_9NEOP</name>
<sequence length="301" mass="35541">MSNPVEHFFNQCKTPTYVFVVMIGDAVGDDTFRSNLYATQNEKIFNLEEGELLGFLGINFIMGYHKLPSWKHYWSTLEDLGVPVMINSMPSDRFVTILRHLHANNTSVPHRNKGKIYKLRPVVNKLNDRFQQVYKGTIEPSIYESVILFKGRSTLRQYSPMKPINHDYMLWAMADKKGYTLVFKVYQGRMSWQRPNSKAWGKEWSLNYQNMCGEVIENYILMIIFLRPRFLRDWQQKKHTPKNITDDKELDRGESDFRFTNTDVGYFKWKCDTKRVHLVSHFHGSEMTIVKRKDRSGNSNK</sequence>
<dbReference type="Pfam" id="PF13843">
    <property type="entry name" value="DDE_Tnp_1_7"/>
    <property type="match status" value="1"/>
</dbReference>